<evidence type="ECO:0000313" key="1">
    <source>
        <dbReference type="EMBL" id="GAG36364.1"/>
    </source>
</evidence>
<feature type="non-terminal residue" evidence="1">
    <location>
        <position position="54"/>
    </location>
</feature>
<name>X0WZI5_9ZZZZ</name>
<dbReference type="AlphaFoldDB" id="X0WZI5"/>
<accession>X0WZI5</accession>
<comment type="caution">
    <text evidence="1">The sequence shown here is derived from an EMBL/GenBank/DDBJ whole genome shotgun (WGS) entry which is preliminary data.</text>
</comment>
<organism evidence="1">
    <name type="scientific">marine sediment metagenome</name>
    <dbReference type="NCBI Taxonomy" id="412755"/>
    <lineage>
        <taxon>unclassified sequences</taxon>
        <taxon>metagenomes</taxon>
        <taxon>ecological metagenomes</taxon>
    </lineage>
</organism>
<proteinExistence type="predicted"/>
<evidence type="ECO:0008006" key="2">
    <source>
        <dbReference type="Google" id="ProtNLM"/>
    </source>
</evidence>
<gene>
    <name evidence="1" type="ORF">S01H1_63533</name>
</gene>
<protein>
    <recommendedName>
        <fullName evidence="2">Transposase DDE domain-containing protein</fullName>
    </recommendedName>
</protein>
<dbReference type="EMBL" id="BARS01041821">
    <property type="protein sequence ID" value="GAG36364.1"/>
    <property type="molecule type" value="Genomic_DNA"/>
</dbReference>
<reference evidence="1" key="1">
    <citation type="journal article" date="2014" name="Front. Microbiol.">
        <title>High frequency of phylogenetically diverse reductive dehalogenase-homologous genes in deep subseafloor sedimentary metagenomes.</title>
        <authorList>
            <person name="Kawai M."/>
            <person name="Futagami T."/>
            <person name="Toyoda A."/>
            <person name="Takaki Y."/>
            <person name="Nishi S."/>
            <person name="Hori S."/>
            <person name="Arai W."/>
            <person name="Tsubouchi T."/>
            <person name="Morono Y."/>
            <person name="Uchiyama I."/>
            <person name="Ito T."/>
            <person name="Fujiyama A."/>
            <person name="Inagaki F."/>
            <person name="Takami H."/>
        </authorList>
    </citation>
    <scope>NUCLEOTIDE SEQUENCE</scope>
    <source>
        <strain evidence="1">Expedition CK06-06</strain>
    </source>
</reference>
<sequence>MGNAKGESLKVGFDGSIKLEFHGAKVTSDGGLLAYRDLEDALGLFDSVATVFSD</sequence>